<dbReference type="STRING" id="1114924.SAMN05216258_104159"/>
<dbReference type="NCBIfam" id="NF047331">
    <property type="entry name" value="phage_HTJ"/>
    <property type="match status" value="1"/>
</dbReference>
<evidence type="ECO:0000313" key="1">
    <source>
        <dbReference type="EMBL" id="SFI08200.1"/>
    </source>
</evidence>
<keyword evidence="2" id="KW-1185">Reference proteome</keyword>
<dbReference type="AlphaFoldDB" id="A0A1I3FAP0"/>
<gene>
    <name evidence="1" type="ORF">SAMN05216258_104159</name>
</gene>
<evidence type="ECO:0000313" key="2">
    <source>
        <dbReference type="Proteomes" id="UP000199377"/>
    </source>
</evidence>
<dbReference type="RefSeq" id="WP_092859457.1">
    <property type="nucleotide sequence ID" value="NZ_FOQH01000004.1"/>
</dbReference>
<organism evidence="1 2">
    <name type="scientific">Albimonas pacifica</name>
    <dbReference type="NCBI Taxonomy" id="1114924"/>
    <lineage>
        <taxon>Bacteria</taxon>
        <taxon>Pseudomonadati</taxon>
        <taxon>Pseudomonadota</taxon>
        <taxon>Alphaproteobacteria</taxon>
        <taxon>Rhodobacterales</taxon>
        <taxon>Paracoccaceae</taxon>
        <taxon>Albimonas</taxon>
    </lineage>
</organism>
<sequence>MAYSASDLEGFRDALLKARFNGLRTVEYDGQSVTYKSDAELERALGDVERRLAKAQGTGPTRQVRVSTSKGL</sequence>
<name>A0A1I3FAP0_9RHOB</name>
<dbReference type="EMBL" id="FOQH01000004">
    <property type="protein sequence ID" value="SFI08200.1"/>
    <property type="molecule type" value="Genomic_DNA"/>
</dbReference>
<dbReference type="OrthoDB" id="7873006at2"/>
<reference evidence="1 2" key="1">
    <citation type="submission" date="2016-10" db="EMBL/GenBank/DDBJ databases">
        <authorList>
            <person name="de Groot N.N."/>
        </authorList>
    </citation>
    <scope>NUCLEOTIDE SEQUENCE [LARGE SCALE GENOMIC DNA]</scope>
    <source>
        <strain evidence="1 2">CGMCC 1.11030</strain>
    </source>
</reference>
<dbReference type="Proteomes" id="UP000199377">
    <property type="component" value="Unassembled WGS sequence"/>
</dbReference>
<accession>A0A1I3FAP0</accession>
<evidence type="ECO:0008006" key="3">
    <source>
        <dbReference type="Google" id="ProtNLM"/>
    </source>
</evidence>
<protein>
    <recommendedName>
        <fullName evidence="3">GpW protein</fullName>
    </recommendedName>
</protein>
<proteinExistence type="predicted"/>